<proteinExistence type="predicted"/>
<dbReference type="AlphaFoldDB" id="A0ABD5IXS9"/>
<feature type="transmembrane region" description="Helical" evidence="5">
    <location>
        <begin position="120"/>
        <end position="140"/>
    </location>
</feature>
<evidence type="ECO:0000256" key="3">
    <source>
        <dbReference type="ARBA" id="ARBA00022989"/>
    </source>
</evidence>
<name>A0ABD5IXS9_9BACL</name>
<dbReference type="EMBL" id="JARTLI010000039">
    <property type="protein sequence ID" value="MED5053160.1"/>
    <property type="molecule type" value="Genomic_DNA"/>
</dbReference>
<evidence type="ECO:0000256" key="4">
    <source>
        <dbReference type="ARBA" id="ARBA00023136"/>
    </source>
</evidence>
<reference evidence="6 7" key="1">
    <citation type="submission" date="2023-03" db="EMBL/GenBank/DDBJ databases">
        <title>Bacillus Genome Sequencing.</title>
        <authorList>
            <person name="Dunlap C."/>
        </authorList>
    </citation>
    <scope>NUCLEOTIDE SEQUENCE [LARGE SCALE GENOMIC DNA]</scope>
    <source>
        <strain evidence="6 7">NRS-38</strain>
    </source>
</reference>
<dbReference type="Proteomes" id="UP001339962">
    <property type="component" value="Unassembled WGS sequence"/>
</dbReference>
<organism evidence="6 7">
    <name type="scientific">Anoxybacteroides rupiense</name>
    <dbReference type="NCBI Taxonomy" id="311460"/>
    <lineage>
        <taxon>Bacteria</taxon>
        <taxon>Bacillati</taxon>
        <taxon>Bacillota</taxon>
        <taxon>Bacilli</taxon>
        <taxon>Bacillales</taxon>
        <taxon>Anoxybacillaceae</taxon>
        <taxon>Anoxybacteroides</taxon>
    </lineage>
</organism>
<keyword evidence="3 5" id="KW-1133">Transmembrane helix</keyword>
<evidence type="ECO:0000313" key="6">
    <source>
        <dbReference type="EMBL" id="MED5053160.1"/>
    </source>
</evidence>
<evidence type="ECO:0000313" key="7">
    <source>
        <dbReference type="Proteomes" id="UP001339962"/>
    </source>
</evidence>
<accession>A0ABD5IXS9</accession>
<comment type="subcellular location">
    <subcellularLocation>
        <location evidence="1">Membrane</location>
        <topology evidence="1">Multi-pass membrane protein</topology>
    </subcellularLocation>
</comment>
<keyword evidence="2 5" id="KW-0812">Transmembrane</keyword>
<dbReference type="PANTHER" id="PTHR39157">
    <property type="entry name" value="INTEGRAL MEMBRANE PROTEIN-RELATED"/>
    <property type="match status" value="1"/>
</dbReference>
<evidence type="ECO:0000256" key="5">
    <source>
        <dbReference type="SAM" id="Phobius"/>
    </source>
</evidence>
<dbReference type="PANTHER" id="PTHR39157:SF1">
    <property type="entry name" value="DOXX FAMILY PROTEIN"/>
    <property type="match status" value="1"/>
</dbReference>
<feature type="transmembrane region" description="Helical" evidence="5">
    <location>
        <begin position="84"/>
        <end position="108"/>
    </location>
</feature>
<keyword evidence="4 5" id="KW-0472">Membrane</keyword>
<dbReference type="GO" id="GO:0016020">
    <property type="term" value="C:membrane"/>
    <property type="evidence" value="ECO:0007669"/>
    <property type="project" value="UniProtKB-SubCell"/>
</dbReference>
<comment type="caution">
    <text evidence="6">The sequence shown here is derived from an EMBL/GenBank/DDBJ whole genome shotgun (WGS) entry which is preliminary data.</text>
</comment>
<dbReference type="Pfam" id="PF07681">
    <property type="entry name" value="DoxX"/>
    <property type="match status" value="1"/>
</dbReference>
<dbReference type="RefSeq" id="WP_212388322.1">
    <property type="nucleotide sequence ID" value="NZ_JAGUQN010000029.1"/>
</dbReference>
<evidence type="ECO:0000256" key="2">
    <source>
        <dbReference type="ARBA" id="ARBA00022692"/>
    </source>
</evidence>
<protein>
    <submittedName>
        <fullName evidence="6">DoxX family membrane protein</fullName>
    </submittedName>
</protein>
<evidence type="ECO:0000256" key="1">
    <source>
        <dbReference type="ARBA" id="ARBA00004141"/>
    </source>
</evidence>
<sequence length="169" mass="18261">MRWYQTPQAAVIWTVMRVWLGIQWLDAGLHKVTGEFEASGFLQGALAKATGENPAVQGWYAAFLENVAIPNVKLFNILIPYGEVLVGVGLIIGAATIPALLAGAFMNLNFLLAGTVSTNPVLLTAAVILLFVGAGAYYFGVDRFAIPALKQYIGQRRTRTAQQKRATAH</sequence>
<dbReference type="InterPro" id="IPR032808">
    <property type="entry name" value="DoxX"/>
</dbReference>
<gene>
    <name evidence="6" type="ORF">P9850_15275</name>
</gene>